<dbReference type="InterPro" id="IPR014284">
    <property type="entry name" value="RNA_pol_sigma-70_dom"/>
</dbReference>
<dbReference type="AlphaFoldDB" id="A0A4R0JJX3"/>
<dbReference type="InterPro" id="IPR036388">
    <property type="entry name" value="WH-like_DNA-bd_sf"/>
</dbReference>
<dbReference type="GO" id="GO:0006352">
    <property type="term" value="P:DNA-templated transcription initiation"/>
    <property type="evidence" value="ECO:0007669"/>
    <property type="project" value="InterPro"/>
</dbReference>
<evidence type="ECO:0000256" key="1">
    <source>
        <dbReference type="ARBA" id="ARBA00010641"/>
    </source>
</evidence>
<feature type="domain" description="RNA polymerase sigma factor 70 region 4 type 2" evidence="7">
    <location>
        <begin position="111"/>
        <end position="163"/>
    </location>
</feature>
<comment type="caution">
    <text evidence="8">The sequence shown here is derived from an EMBL/GenBank/DDBJ whole genome shotgun (WGS) entry which is preliminary data.</text>
</comment>
<sequence>MPTMTDEPAVVVGPPADGAGFVEWVRPHLPAMARLAGRLAVGADRDDIVQDALARAWAKRSQYDASRGTPSAWLLAITADQARKAARRLRPAGEFDEHDRPVSRPDLDARMDVDHALTSLSARQRLAVDCYYFADLSIADTAAVMGCSEGTVKSTLSDARARLRTLLEVSE</sequence>
<dbReference type="InterPro" id="IPR007627">
    <property type="entry name" value="RNA_pol_sigma70_r2"/>
</dbReference>
<dbReference type="CDD" id="cd06171">
    <property type="entry name" value="Sigma70_r4"/>
    <property type="match status" value="1"/>
</dbReference>
<proteinExistence type="inferred from homology"/>
<evidence type="ECO:0000313" key="9">
    <source>
        <dbReference type="Proteomes" id="UP000293342"/>
    </source>
</evidence>
<dbReference type="InterPro" id="IPR039425">
    <property type="entry name" value="RNA_pol_sigma-70-like"/>
</dbReference>
<keyword evidence="9" id="KW-1185">Reference proteome</keyword>
<keyword evidence="3" id="KW-0731">Sigma factor</keyword>
<feature type="domain" description="RNA polymerase sigma-70 region 2" evidence="6">
    <location>
        <begin position="25"/>
        <end position="90"/>
    </location>
</feature>
<dbReference type="SUPFAM" id="SSF88946">
    <property type="entry name" value="Sigma2 domain of RNA polymerase sigma factors"/>
    <property type="match status" value="1"/>
</dbReference>
<organism evidence="8 9">
    <name type="scientific">Kribbella capetownensis</name>
    <dbReference type="NCBI Taxonomy" id="1572659"/>
    <lineage>
        <taxon>Bacteria</taxon>
        <taxon>Bacillati</taxon>
        <taxon>Actinomycetota</taxon>
        <taxon>Actinomycetes</taxon>
        <taxon>Propionibacteriales</taxon>
        <taxon>Kribbellaceae</taxon>
        <taxon>Kribbella</taxon>
    </lineage>
</organism>
<dbReference type="SUPFAM" id="SSF88659">
    <property type="entry name" value="Sigma3 and sigma4 domains of RNA polymerase sigma factors"/>
    <property type="match status" value="1"/>
</dbReference>
<evidence type="ECO:0000256" key="5">
    <source>
        <dbReference type="ARBA" id="ARBA00023163"/>
    </source>
</evidence>
<accession>A0A4R0JJX3</accession>
<evidence type="ECO:0000259" key="6">
    <source>
        <dbReference type="Pfam" id="PF04542"/>
    </source>
</evidence>
<dbReference type="NCBIfam" id="TIGR02937">
    <property type="entry name" value="sigma70-ECF"/>
    <property type="match status" value="1"/>
</dbReference>
<comment type="similarity">
    <text evidence="1">Belongs to the sigma-70 factor family. ECF subfamily.</text>
</comment>
<dbReference type="Gene3D" id="1.10.10.10">
    <property type="entry name" value="Winged helix-like DNA-binding domain superfamily/Winged helix DNA-binding domain"/>
    <property type="match status" value="1"/>
</dbReference>
<keyword evidence="2" id="KW-0805">Transcription regulation</keyword>
<dbReference type="PANTHER" id="PTHR43133:SF8">
    <property type="entry name" value="RNA POLYMERASE SIGMA FACTOR HI_1459-RELATED"/>
    <property type="match status" value="1"/>
</dbReference>
<dbReference type="GO" id="GO:0003677">
    <property type="term" value="F:DNA binding"/>
    <property type="evidence" value="ECO:0007669"/>
    <property type="project" value="UniProtKB-KW"/>
</dbReference>
<dbReference type="Pfam" id="PF04542">
    <property type="entry name" value="Sigma70_r2"/>
    <property type="match status" value="1"/>
</dbReference>
<dbReference type="InterPro" id="IPR013324">
    <property type="entry name" value="RNA_pol_sigma_r3/r4-like"/>
</dbReference>
<evidence type="ECO:0000259" key="7">
    <source>
        <dbReference type="Pfam" id="PF08281"/>
    </source>
</evidence>
<keyword evidence="5" id="KW-0804">Transcription</keyword>
<dbReference type="OrthoDB" id="3777963at2"/>
<name>A0A4R0JJX3_9ACTN</name>
<reference evidence="8 9" key="1">
    <citation type="submission" date="2019-02" db="EMBL/GenBank/DDBJ databases">
        <title>Kribbella capetownensis sp. nov. and Kribbella speibonae sp. nov., isolated from soil.</title>
        <authorList>
            <person name="Curtis S.M."/>
            <person name="Norton I."/>
            <person name="Everest G.J."/>
            <person name="Meyers P.R."/>
        </authorList>
    </citation>
    <scope>NUCLEOTIDE SEQUENCE [LARGE SCALE GENOMIC DNA]</scope>
    <source>
        <strain evidence="8 9">YM53</strain>
    </source>
</reference>
<dbReference type="Gene3D" id="1.10.1740.10">
    <property type="match status" value="1"/>
</dbReference>
<evidence type="ECO:0000256" key="2">
    <source>
        <dbReference type="ARBA" id="ARBA00023015"/>
    </source>
</evidence>
<dbReference type="InterPro" id="IPR013249">
    <property type="entry name" value="RNA_pol_sigma70_r4_t2"/>
</dbReference>
<dbReference type="PANTHER" id="PTHR43133">
    <property type="entry name" value="RNA POLYMERASE ECF-TYPE SIGMA FACTO"/>
    <property type="match status" value="1"/>
</dbReference>
<dbReference type="Pfam" id="PF08281">
    <property type="entry name" value="Sigma70_r4_2"/>
    <property type="match status" value="1"/>
</dbReference>
<evidence type="ECO:0000256" key="3">
    <source>
        <dbReference type="ARBA" id="ARBA00023082"/>
    </source>
</evidence>
<dbReference type="GO" id="GO:0016987">
    <property type="term" value="F:sigma factor activity"/>
    <property type="evidence" value="ECO:0007669"/>
    <property type="project" value="UniProtKB-KW"/>
</dbReference>
<dbReference type="Proteomes" id="UP000293342">
    <property type="component" value="Unassembled WGS sequence"/>
</dbReference>
<protein>
    <submittedName>
        <fullName evidence="8">RNA polymerase sigma factor</fullName>
    </submittedName>
</protein>
<evidence type="ECO:0000313" key="8">
    <source>
        <dbReference type="EMBL" id="TCC46607.1"/>
    </source>
</evidence>
<gene>
    <name evidence="8" type="ORF">E0H75_26495</name>
</gene>
<dbReference type="InterPro" id="IPR013325">
    <property type="entry name" value="RNA_pol_sigma_r2"/>
</dbReference>
<evidence type="ECO:0000256" key="4">
    <source>
        <dbReference type="ARBA" id="ARBA00023125"/>
    </source>
</evidence>
<dbReference type="EMBL" id="SJKD01000006">
    <property type="protein sequence ID" value="TCC46607.1"/>
    <property type="molecule type" value="Genomic_DNA"/>
</dbReference>
<keyword evidence="4" id="KW-0238">DNA-binding</keyword>